<accession>A0A067E815</accession>
<comment type="similarity">
    <text evidence="4">In the N-terminal section; belongs to the AAA ATPase family.</text>
</comment>
<reference evidence="19 20" key="1">
    <citation type="submission" date="2014-04" db="EMBL/GenBank/DDBJ databases">
        <authorList>
            <consortium name="International Citrus Genome Consortium"/>
            <person name="Gmitter F."/>
            <person name="Chen C."/>
            <person name="Farmerie W."/>
            <person name="Harkins T."/>
            <person name="Desany B."/>
            <person name="Mohiuddin M."/>
            <person name="Kodira C."/>
            <person name="Borodovsky M."/>
            <person name="Lomsadze A."/>
            <person name="Burns P."/>
            <person name="Jenkins J."/>
            <person name="Prochnik S."/>
            <person name="Shu S."/>
            <person name="Chapman J."/>
            <person name="Pitluck S."/>
            <person name="Schmutz J."/>
            <person name="Rokhsar D."/>
        </authorList>
    </citation>
    <scope>NUCLEOTIDE SEQUENCE</scope>
</reference>
<feature type="domain" description="AAA+ ATPase" evidence="18">
    <location>
        <begin position="224"/>
        <end position="364"/>
    </location>
</feature>
<dbReference type="InterPro" id="IPR050928">
    <property type="entry name" value="ATP-dep_Zn_Metalloprotease"/>
</dbReference>
<keyword evidence="17" id="KW-0812">Transmembrane</keyword>
<dbReference type="Gene3D" id="3.40.1690.20">
    <property type="match status" value="1"/>
</dbReference>
<keyword evidence="8" id="KW-0378">Hydrolase</keyword>
<evidence type="ECO:0000256" key="13">
    <source>
        <dbReference type="ARBA" id="ARBA00023128"/>
    </source>
</evidence>
<comment type="function">
    <text evidence="14">Probable ATP-dependent zinc metallopeptidase. Involved in the assembly and/or stability of the complexes I and V of the mitochondrial oxidative phosphorylation system.</text>
</comment>
<dbReference type="GO" id="GO:0005745">
    <property type="term" value="C:m-AAA complex"/>
    <property type="evidence" value="ECO:0000318"/>
    <property type="project" value="GO_Central"/>
</dbReference>
<feature type="transmembrane region" description="Helical" evidence="17">
    <location>
        <begin position="6"/>
        <end position="25"/>
    </location>
</feature>
<dbReference type="Pfam" id="PF01434">
    <property type="entry name" value="Peptidase_M41"/>
    <property type="match status" value="1"/>
</dbReference>
<dbReference type="InterPro" id="IPR011546">
    <property type="entry name" value="Pept_M41_FtsH_extracell"/>
</dbReference>
<evidence type="ECO:0000256" key="2">
    <source>
        <dbReference type="ARBA" id="ARBA00004298"/>
    </source>
</evidence>
<evidence type="ECO:0000256" key="17">
    <source>
        <dbReference type="SAM" id="Phobius"/>
    </source>
</evidence>
<keyword evidence="17" id="KW-0472">Membrane</keyword>
<gene>
    <name evidence="19" type="ORF">CISIN_1g005738mg</name>
</gene>
<keyword evidence="5" id="KW-0645">Protease</keyword>
<dbReference type="STRING" id="2711.A0A067E815"/>
<dbReference type="Gene3D" id="3.40.50.300">
    <property type="entry name" value="P-loop containing nucleotide triphosphate hydrolases"/>
    <property type="match status" value="1"/>
</dbReference>
<dbReference type="Gene3D" id="1.20.58.760">
    <property type="entry name" value="Peptidase M41"/>
    <property type="match status" value="1"/>
</dbReference>
<dbReference type="InterPro" id="IPR037219">
    <property type="entry name" value="Peptidase_M41-like"/>
</dbReference>
<dbReference type="eggNOG" id="KOG0731">
    <property type="taxonomic scope" value="Eukaryota"/>
</dbReference>
<evidence type="ECO:0000256" key="1">
    <source>
        <dbReference type="ARBA" id="ARBA00001947"/>
    </source>
</evidence>
<dbReference type="InterPro" id="IPR005936">
    <property type="entry name" value="FtsH"/>
</dbReference>
<dbReference type="HAMAP" id="MF_01458">
    <property type="entry name" value="FtsH"/>
    <property type="match status" value="1"/>
</dbReference>
<name>A0A067E815_CITSI</name>
<feature type="compositionally biased region" description="Basic and acidic residues" evidence="16">
    <location>
        <begin position="636"/>
        <end position="662"/>
    </location>
</feature>
<dbReference type="Proteomes" id="UP000027120">
    <property type="component" value="Unassembled WGS sequence"/>
</dbReference>
<evidence type="ECO:0000256" key="14">
    <source>
        <dbReference type="ARBA" id="ARBA00057665"/>
    </source>
</evidence>
<dbReference type="InterPro" id="IPR003593">
    <property type="entry name" value="AAA+_ATPase"/>
</dbReference>
<dbReference type="Pfam" id="PF06480">
    <property type="entry name" value="FtsH_ext"/>
    <property type="match status" value="1"/>
</dbReference>
<dbReference type="PANTHER" id="PTHR43655">
    <property type="entry name" value="ATP-DEPENDENT PROTEASE"/>
    <property type="match status" value="1"/>
</dbReference>
<dbReference type="InterPro" id="IPR003959">
    <property type="entry name" value="ATPase_AAA_core"/>
</dbReference>
<evidence type="ECO:0000256" key="11">
    <source>
        <dbReference type="ARBA" id="ARBA00022946"/>
    </source>
</evidence>
<keyword evidence="9" id="KW-0862">Zinc</keyword>
<organism evidence="19 20">
    <name type="scientific">Citrus sinensis</name>
    <name type="common">Sweet orange</name>
    <name type="synonym">Citrus aurantium var. sinensis</name>
    <dbReference type="NCBI Taxonomy" id="2711"/>
    <lineage>
        <taxon>Eukaryota</taxon>
        <taxon>Viridiplantae</taxon>
        <taxon>Streptophyta</taxon>
        <taxon>Embryophyta</taxon>
        <taxon>Tracheophyta</taxon>
        <taxon>Spermatophyta</taxon>
        <taxon>Magnoliopsida</taxon>
        <taxon>eudicotyledons</taxon>
        <taxon>Gunneridae</taxon>
        <taxon>Pentapetalae</taxon>
        <taxon>rosids</taxon>
        <taxon>malvids</taxon>
        <taxon>Sapindales</taxon>
        <taxon>Rutaceae</taxon>
        <taxon>Aurantioideae</taxon>
        <taxon>Citrus</taxon>
    </lineage>
</organism>
<dbReference type="InterPro" id="IPR003960">
    <property type="entry name" value="ATPase_AAA_CS"/>
</dbReference>
<dbReference type="EMBL" id="KK785061">
    <property type="protein sequence ID" value="KDO51173.1"/>
    <property type="molecule type" value="Genomic_DNA"/>
</dbReference>
<dbReference type="InterPro" id="IPR000642">
    <property type="entry name" value="Peptidase_M41"/>
</dbReference>
<feature type="region of interest" description="Disordered" evidence="16">
    <location>
        <begin position="636"/>
        <end position="680"/>
    </location>
</feature>
<dbReference type="PaxDb" id="2711-XP_006480880.1"/>
<evidence type="ECO:0000256" key="10">
    <source>
        <dbReference type="ARBA" id="ARBA00022840"/>
    </source>
</evidence>
<keyword evidence="7 15" id="KW-0547">Nucleotide-binding</keyword>
<comment type="similarity">
    <text evidence="15">Belongs to the AAA ATPase family.</text>
</comment>
<comment type="subcellular location">
    <subcellularLocation>
        <location evidence="2">Mitochondrion inner membrane</location>
        <topology evidence="2">Single-pass membrane protein</topology>
        <orientation evidence="2">Matrix side</orientation>
    </subcellularLocation>
</comment>
<dbReference type="FunFam" id="3.40.50.300:FF:000001">
    <property type="entry name" value="ATP-dependent zinc metalloprotease FtsH"/>
    <property type="match status" value="1"/>
</dbReference>
<dbReference type="Gene3D" id="1.10.8.60">
    <property type="match status" value="1"/>
</dbReference>
<keyword evidence="12" id="KW-0482">Metalloprotease</keyword>
<keyword evidence="20" id="KW-1185">Reference proteome</keyword>
<dbReference type="GO" id="GO:0004176">
    <property type="term" value="F:ATP-dependent peptidase activity"/>
    <property type="evidence" value="ECO:0007669"/>
    <property type="project" value="InterPro"/>
</dbReference>
<dbReference type="GO" id="GO:0005524">
    <property type="term" value="F:ATP binding"/>
    <property type="evidence" value="ECO:0007669"/>
    <property type="project" value="UniProtKB-KW"/>
</dbReference>
<protein>
    <recommendedName>
        <fullName evidence="18">AAA+ ATPase domain-containing protein</fullName>
    </recommendedName>
</protein>
<dbReference type="SMART" id="SM00382">
    <property type="entry name" value="AAA"/>
    <property type="match status" value="1"/>
</dbReference>
<comment type="similarity">
    <text evidence="3">In the C-terminal section; belongs to the peptidase M41 family.</text>
</comment>
<proteinExistence type="inferred from homology"/>
<evidence type="ECO:0000256" key="15">
    <source>
        <dbReference type="RuleBase" id="RU003651"/>
    </source>
</evidence>
<dbReference type="AlphaFoldDB" id="A0A067E815"/>
<dbReference type="GO" id="GO:0034982">
    <property type="term" value="P:mitochondrial protein processing"/>
    <property type="evidence" value="ECO:0000318"/>
    <property type="project" value="GO_Central"/>
</dbReference>
<dbReference type="PROSITE" id="PS00674">
    <property type="entry name" value="AAA"/>
    <property type="match status" value="1"/>
</dbReference>
<dbReference type="SMR" id="A0A067E815"/>
<keyword evidence="11" id="KW-0809">Transit peptide</keyword>
<evidence type="ECO:0000256" key="9">
    <source>
        <dbReference type="ARBA" id="ARBA00022833"/>
    </source>
</evidence>
<dbReference type="FunFam" id="1.10.8.60:FF:000019">
    <property type="entry name" value="AFG3-like AAA ATPase 2"/>
    <property type="match status" value="1"/>
</dbReference>
<sequence>MDTIGFFPFPILCSLIVFLTCFTFSQISFQEFKNKLLEPGLVDRIVVTNKSVAKVFVKSTPRSTNETNDDFTQSPVNGSPDKRNLSQCKYYFNIGSVESFEEKLEEAQEALGIDPHDYIPVTYENEVNWYQELMRFAPTALLFGALWFMGRKMQSGLGVGGPGGRGGRGIFNIGKATITKMDMNAKDKVFFKDVAGCDEAKQEIMEFVHFLKNPKKYEELGAKIPKGALLVGPPGTGKTLLAKATAGESGVPFLSMSGSDFMEMFVGVGPSRVRSLFQEARQCAPSIVFIDEIDAIGRARGRGGFSGGNDERESTLNQLLVEMDGFGTTAGVVVLAGTNRPDILDKALLRPGRFDRQITIDKPDIKGRDQIFQIYLKKLKLDNEPSFYSQRLAALTPGFAGADIANVCNEAALIAARNESAQITMQHFEAAIDRVIGGLEKKNKVISKLERRTVAYHESGHAVAGWFLEHAEPLLKVTIVPRGTAALGFAQYVPNENLLMTKEQLFDMTCMTLGGRAAEQVLLGKISTGAQNDLEKVTKMTYAQVAVYGFSDKVGLLSFPQRDDTFEMTKPYSSKTGAIIDNEVREWVGKAYDHTVKLIEEHREHVAQIAEELLEKEVLHQDDLVRVLGERPFKHSEPTNYDRFKKGFLEDDKESKETKEGGTAEDDNSSSPLEPEVVPT</sequence>
<dbReference type="Pfam" id="PF00004">
    <property type="entry name" value="AAA"/>
    <property type="match status" value="1"/>
</dbReference>
<comment type="cofactor">
    <cofactor evidence="1">
        <name>Zn(2+)</name>
        <dbReference type="ChEBI" id="CHEBI:29105"/>
    </cofactor>
</comment>
<keyword evidence="13" id="KW-0496">Mitochondrion</keyword>
<evidence type="ECO:0000313" key="19">
    <source>
        <dbReference type="EMBL" id="KDO51173.1"/>
    </source>
</evidence>
<dbReference type="NCBIfam" id="TIGR01241">
    <property type="entry name" value="FtsH_fam"/>
    <property type="match status" value="1"/>
</dbReference>
<dbReference type="GO" id="GO:0004222">
    <property type="term" value="F:metalloendopeptidase activity"/>
    <property type="evidence" value="ECO:0000318"/>
    <property type="project" value="GO_Central"/>
</dbReference>
<dbReference type="MEROPS" id="M41.023"/>
<evidence type="ECO:0000256" key="6">
    <source>
        <dbReference type="ARBA" id="ARBA00022723"/>
    </source>
</evidence>
<evidence type="ECO:0000256" key="16">
    <source>
        <dbReference type="SAM" id="MobiDB-lite"/>
    </source>
</evidence>
<dbReference type="FunFam" id="1.20.58.760:FF:000005">
    <property type="entry name" value="ATP-dependent zinc metalloprotease FTSH 10, mitochondrial"/>
    <property type="match status" value="1"/>
</dbReference>
<evidence type="ECO:0000256" key="8">
    <source>
        <dbReference type="ARBA" id="ARBA00022801"/>
    </source>
</evidence>
<keyword evidence="10 15" id="KW-0067">ATP-binding</keyword>
<dbReference type="InterPro" id="IPR041569">
    <property type="entry name" value="AAA_lid_3"/>
</dbReference>
<dbReference type="InterPro" id="IPR027417">
    <property type="entry name" value="P-loop_NTPase"/>
</dbReference>
<evidence type="ECO:0000256" key="4">
    <source>
        <dbReference type="ARBA" id="ARBA00010550"/>
    </source>
</evidence>
<dbReference type="CDD" id="cd19501">
    <property type="entry name" value="RecA-like_FtsH"/>
    <property type="match status" value="1"/>
</dbReference>
<evidence type="ECO:0000256" key="5">
    <source>
        <dbReference type="ARBA" id="ARBA00022670"/>
    </source>
</evidence>
<dbReference type="Pfam" id="PF17862">
    <property type="entry name" value="AAA_lid_3"/>
    <property type="match status" value="1"/>
</dbReference>
<dbReference type="SUPFAM" id="SSF52540">
    <property type="entry name" value="P-loop containing nucleoside triphosphate hydrolases"/>
    <property type="match status" value="1"/>
</dbReference>
<dbReference type="GO" id="GO:0008270">
    <property type="term" value="F:zinc ion binding"/>
    <property type="evidence" value="ECO:0007669"/>
    <property type="project" value="InterPro"/>
</dbReference>
<keyword evidence="17" id="KW-1133">Transmembrane helix</keyword>
<evidence type="ECO:0000259" key="18">
    <source>
        <dbReference type="SMART" id="SM00382"/>
    </source>
</evidence>
<evidence type="ECO:0000256" key="3">
    <source>
        <dbReference type="ARBA" id="ARBA00010044"/>
    </source>
</evidence>
<dbReference type="SUPFAM" id="SSF140990">
    <property type="entry name" value="FtsH protease domain-like"/>
    <property type="match status" value="1"/>
</dbReference>
<keyword evidence="6" id="KW-0479">Metal-binding</keyword>
<evidence type="ECO:0000256" key="7">
    <source>
        <dbReference type="ARBA" id="ARBA00022741"/>
    </source>
</evidence>
<dbReference type="PANTHER" id="PTHR43655:SF33">
    <property type="entry name" value="AAA+ ATPASE DOMAIN-CONTAINING PROTEIN"/>
    <property type="match status" value="1"/>
</dbReference>
<evidence type="ECO:0000256" key="12">
    <source>
        <dbReference type="ARBA" id="ARBA00023049"/>
    </source>
</evidence>
<evidence type="ECO:0000313" key="20">
    <source>
        <dbReference type="Proteomes" id="UP000027120"/>
    </source>
</evidence>
<dbReference type="GO" id="GO:0016887">
    <property type="term" value="F:ATP hydrolysis activity"/>
    <property type="evidence" value="ECO:0007669"/>
    <property type="project" value="InterPro"/>
</dbReference>